<dbReference type="Gene3D" id="3.40.50.720">
    <property type="entry name" value="NAD(P)-binding Rossmann-like Domain"/>
    <property type="match status" value="1"/>
</dbReference>
<sequence>MRTPERVATARVLWGSKGEQTMARRLHMVSTAIDVNSRCSVWGICWREPCDACAAVPQHYTLTFRGGTGKTSVRIARLLQDAKIPFLLASRRGEAAAPSGMPAVKFDWLDSSTFATPFQYGFPGNEGVSAIYLVAPEAADPASPMNAFVDYAVKEHGVNRFVLMAGSSAKPGGRLLGQVWQHLIDIGVEYCVLRPTWFMAVAFRTLTDEEPHNTDYRVLGPELLTYDEIAAKLSSCLGREITDVNLTDEHRAQRLMSVGVPEYFAKRLASLEVSAANGSENRMNDVVERVTGRPPQTFDEFAQQCKSAWE</sequence>
<dbReference type="PANTHER" id="PTHR43162">
    <property type="match status" value="1"/>
</dbReference>
<reference evidence="1" key="1">
    <citation type="submission" date="2020-11" db="EMBL/GenBank/DDBJ databases">
        <authorList>
            <person name="Koelle M."/>
            <person name="Horta M.A.C."/>
            <person name="Nowrousian M."/>
            <person name="Ohm R.A."/>
            <person name="Benz P."/>
            <person name="Pilgard A."/>
        </authorList>
    </citation>
    <scope>NUCLEOTIDE SEQUENCE</scope>
    <source>
        <strain evidence="1">FPRL280</strain>
    </source>
</reference>
<evidence type="ECO:0008006" key="3">
    <source>
        <dbReference type="Google" id="ProtNLM"/>
    </source>
</evidence>
<evidence type="ECO:0000313" key="2">
    <source>
        <dbReference type="Proteomes" id="UP000639403"/>
    </source>
</evidence>
<name>A0A8H7P2A3_9APHY</name>
<dbReference type="EMBL" id="JADOXO010000097">
    <property type="protein sequence ID" value="KAF9813954.1"/>
    <property type="molecule type" value="Genomic_DNA"/>
</dbReference>
<evidence type="ECO:0000313" key="1">
    <source>
        <dbReference type="EMBL" id="KAF9813954.1"/>
    </source>
</evidence>
<comment type="caution">
    <text evidence="1">The sequence shown here is derived from an EMBL/GenBank/DDBJ whole genome shotgun (WGS) entry which is preliminary data.</text>
</comment>
<dbReference type="InterPro" id="IPR036291">
    <property type="entry name" value="NAD(P)-bd_dom_sf"/>
</dbReference>
<dbReference type="Proteomes" id="UP000639403">
    <property type="component" value="Unassembled WGS sequence"/>
</dbReference>
<proteinExistence type="predicted"/>
<dbReference type="AlphaFoldDB" id="A0A8H7P2A3"/>
<reference evidence="1" key="2">
    <citation type="journal article" name="Front. Microbiol.">
        <title>Degradative Capacity of Two Strains of Rhodonia placenta: From Phenotype to Genotype.</title>
        <authorList>
            <person name="Kolle M."/>
            <person name="Horta M.A.C."/>
            <person name="Nowrousian M."/>
            <person name="Ohm R.A."/>
            <person name="Benz J.P."/>
            <person name="Pilgard A."/>
        </authorList>
    </citation>
    <scope>NUCLEOTIDE SEQUENCE</scope>
    <source>
        <strain evidence="1">FPRL280</strain>
    </source>
</reference>
<dbReference type="PANTHER" id="PTHR43162:SF1">
    <property type="entry name" value="PRESTALK A DIFFERENTIATION PROTEIN A"/>
    <property type="match status" value="1"/>
</dbReference>
<gene>
    <name evidence="1" type="ORF">IEO21_05390</name>
</gene>
<dbReference type="InterPro" id="IPR051604">
    <property type="entry name" value="Ergot_Alk_Oxidoreductase"/>
</dbReference>
<accession>A0A8H7P2A3</accession>
<dbReference type="SUPFAM" id="SSF51735">
    <property type="entry name" value="NAD(P)-binding Rossmann-fold domains"/>
    <property type="match status" value="1"/>
</dbReference>
<protein>
    <recommendedName>
        <fullName evidence="3">NAD(P)-binding domain-containing protein</fullName>
    </recommendedName>
</protein>
<organism evidence="1 2">
    <name type="scientific">Rhodonia placenta</name>
    <dbReference type="NCBI Taxonomy" id="104341"/>
    <lineage>
        <taxon>Eukaryota</taxon>
        <taxon>Fungi</taxon>
        <taxon>Dikarya</taxon>
        <taxon>Basidiomycota</taxon>
        <taxon>Agaricomycotina</taxon>
        <taxon>Agaricomycetes</taxon>
        <taxon>Polyporales</taxon>
        <taxon>Adustoporiaceae</taxon>
        <taxon>Rhodonia</taxon>
    </lineage>
</organism>